<dbReference type="InterPro" id="IPR035903">
    <property type="entry name" value="HesB-like_dom_sf"/>
</dbReference>
<name>A0A7S8FB73_9BACT</name>
<sequence>MDTTNVETQTPIISLTDSALKEVKRLINVQGIEEGGLRLGVKGGGCSGLSYTINFDDKIGQYDQIYAIDGVKVIIDAKSAIYLQGTQLDYQKDLMGGNFKFINPNANKTCGCGESFSA</sequence>
<accession>A0A7S8FB73</accession>
<dbReference type="PANTHER" id="PTHR47265:SF1">
    <property type="entry name" value="IRON-SULFUR ASSEMBLY PROTEIN ISCA, CHLOROPLASTIC"/>
    <property type="match status" value="1"/>
</dbReference>
<dbReference type="InterPro" id="IPR016092">
    <property type="entry name" value="ATAP"/>
</dbReference>
<dbReference type="InterPro" id="IPR017870">
    <property type="entry name" value="FeS_cluster_insertion_CS"/>
</dbReference>
<dbReference type="SUPFAM" id="SSF89360">
    <property type="entry name" value="HesB-like domain"/>
    <property type="match status" value="1"/>
</dbReference>
<dbReference type="Proteomes" id="UP000593737">
    <property type="component" value="Chromosome"/>
</dbReference>
<dbReference type="GO" id="GO:0051537">
    <property type="term" value="F:2 iron, 2 sulfur cluster binding"/>
    <property type="evidence" value="ECO:0007669"/>
    <property type="project" value="UniProtKB-ARBA"/>
</dbReference>
<dbReference type="KEGG" id="nkf:Nkreftii_000366"/>
<dbReference type="InterPro" id="IPR031108">
    <property type="entry name" value="IscA_plant_cyanobact"/>
</dbReference>
<dbReference type="InterPro" id="IPR000361">
    <property type="entry name" value="ATAP_core_dom"/>
</dbReference>
<evidence type="ECO:0000313" key="2">
    <source>
        <dbReference type="EMBL" id="QPD02592.1"/>
    </source>
</evidence>
<reference evidence="2 3" key="1">
    <citation type="journal article" date="2020" name="ISME J.">
        <title>Enrichment and physiological characterization of a novel comammox Nitrospira indicates ammonium inhibition of complete nitrification.</title>
        <authorList>
            <person name="Sakoula D."/>
            <person name="Koch H."/>
            <person name="Frank J."/>
            <person name="Jetten M.S.M."/>
            <person name="van Kessel M.A.H.J."/>
            <person name="Lucker S."/>
        </authorList>
    </citation>
    <scope>NUCLEOTIDE SEQUENCE [LARGE SCALE GENOMIC DNA]</scope>
    <source>
        <strain evidence="2">Comreactor17</strain>
    </source>
</reference>
<feature type="domain" description="Core" evidence="1">
    <location>
        <begin position="13"/>
        <end position="114"/>
    </location>
</feature>
<evidence type="ECO:0000259" key="1">
    <source>
        <dbReference type="Pfam" id="PF01521"/>
    </source>
</evidence>
<dbReference type="GO" id="GO:0030674">
    <property type="term" value="F:protein-macromolecule adaptor activity"/>
    <property type="evidence" value="ECO:0007669"/>
    <property type="project" value="TreeGrafter"/>
</dbReference>
<dbReference type="Pfam" id="PF01521">
    <property type="entry name" value="Fe-S_biosyn"/>
    <property type="match status" value="1"/>
</dbReference>
<dbReference type="Gene3D" id="2.60.300.12">
    <property type="entry name" value="HesB-like domain"/>
    <property type="match status" value="1"/>
</dbReference>
<organism evidence="2 3">
    <name type="scientific">Candidatus Nitrospira kreftii</name>
    <dbReference type="NCBI Taxonomy" id="2652173"/>
    <lineage>
        <taxon>Bacteria</taxon>
        <taxon>Pseudomonadati</taxon>
        <taxon>Nitrospirota</taxon>
        <taxon>Nitrospiria</taxon>
        <taxon>Nitrospirales</taxon>
        <taxon>Nitrospiraceae</taxon>
        <taxon>Nitrospira</taxon>
    </lineage>
</organism>
<protein>
    <submittedName>
        <fullName evidence="2">FeS cluster assembly protein</fullName>
    </submittedName>
</protein>
<dbReference type="AlphaFoldDB" id="A0A7S8FB73"/>
<dbReference type="PANTHER" id="PTHR47265">
    <property type="entry name" value="IRON-SULFUR ASSEMBLY PROTEIN ISCA, CHLOROPLASTIC"/>
    <property type="match status" value="1"/>
</dbReference>
<dbReference type="PROSITE" id="PS01152">
    <property type="entry name" value="HESB"/>
    <property type="match status" value="1"/>
</dbReference>
<evidence type="ECO:0000313" key="3">
    <source>
        <dbReference type="Proteomes" id="UP000593737"/>
    </source>
</evidence>
<gene>
    <name evidence="2" type="ORF">Nkreftii_000366</name>
</gene>
<dbReference type="GO" id="GO:0016226">
    <property type="term" value="P:iron-sulfur cluster assembly"/>
    <property type="evidence" value="ECO:0007669"/>
    <property type="project" value="InterPro"/>
</dbReference>
<dbReference type="NCBIfam" id="TIGR00049">
    <property type="entry name" value="iron-sulfur cluster assembly accessory protein"/>
    <property type="match status" value="1"/>
</dbReference>
<proteinExistence type="predicted"/>
<dbReference type="EMBL" id="CP047423">
    <property type="protein sequence ID" value="QPD02592.1"/>
    <property type="molecule type" value="Genomic_DNA"/>
</dbReference>